<feature type="transmembrane region" description="Helical" evidence="4">
    <location>
        <begin position="304"/>
        <end position="327"/>
    </location>
</feature>
<feature type="transmembrane region" description="Helical" evidence="4">
    <location>
        <begin position="280"/>
        <end position="298"/>
    </location>
</feature>
<feature type="transmembrane region" description="Helical" evidence="4">
    <location>
        <begin position="368"/>
        <end position="386"/>
    </location>
</feature>
<keyword evidence="2 4" id="KW-1133">Transmembrane helix</keyword>
<proteinExistence type="predicted"/>
<evidence type="ECO:0000259" key="5">
    <source>
        <dbReference type="PROSITE" id="PS50850"/>
    </source>
</evidence>
<feature type="transmembrane region" description="Helical" evidence="4">
    <location>
        <begin position="156"/>
        <end position="184"/>
    </location>
</feature>
<feature type="transmembrane region" description="Helical" evidence="4">
    <location>
        <begin position="78"/>
        <end position="107"/>
    </location>
</feature>
<dbReference type="RefSeq" id="WP_139757620.1">
    <property type="nucleotide sequence ID" value="NZ_CP039852.1"/>
</dbReference>
<feature type="transmembrane region" description="Helical" evidence="4">
    <location>
        <begin position="339"/>
        <end position="362"/>
    </location>
</feature>
<feature type="transmembrane region" description="Helical" evidence="4">
    <location>
        <begin position="249"/>
        <end position="268"/>
    </location>
</feature>
<evidence type="ECO:0000313" key="6">
    <source>
        <dbReference type="EMBL" id="QCZ94888.1"/>
    </source>
</evidence>
<evidence type="ECO:0000256" key="2">
    <source>
        <dbReference type="ARBA" id="ARBA00022989"/>
    </source>
</evidence>
<keyword evidence="3 4" id="KW-0472">Membrane</keyword>
<dbReference type="GO" id="GO:0022857">
    <property type="term" value="F:transmembrane transporter activity"/>
    <property type="evidence" value="ECO:0007669"/>
    <property type="project" value="InterPro"/>
</dbReference>
<dbReference type="KEGG" id="salk:FBQ74_16045"/>
<accession>A0A5B7YHB3</accession>
<name>A0A5B7YHB3_9ALTE</name>
<dbReference type="PANTHER" id="PTHR23546:SF1">
    <property type="entry name" value="MEMBRANE PROTEIN"/>
    <property type="match status" value="1"/>
</dbReference>
<dbReference type="AlphaFoldDB" id="A0A5B7YHB3"/>
<dbReference type="SUPFAM" id="SSF103473">
    <property type="entry name" value="MFS general substrate transporter"/>
    <property type="match status" value="1"/>
</dbReference>
<feature type="transmembrane region" description="Helical" evidence="4">
    <location>
        <begin position="205"/>
        <end position="229"/>
    </location>
</feature>
<feature type="domain" description="Major facilitator superfamily (MFS) profile" evidence="5">
    <location>
        <begin position="2"/>
        <end position="392"/>
    </location>
</feature>
<dbReference type="PROSITE" id="PS50850">
    <property type="entry name" value="MFS"/>
    <property type="match status" value="1"/>
</dbReference>
<evidence type="ECO:0000256" key="3">
    <source>
        <dbReference type="ARBA" id="ARBA00023136"/>
    </source>
</evidence>
<dbReference type="InterPro" id="IPR020846">
    <property type="entry name" value="MFS_dom"/>
</dbReference>
<evidence type="ECO:0000256" key="4">
    <source>
        <dbReference type="SAM" id="Phobius"/>
    </source>
</evidence>
<dbReference type="OrthoDB" id="65739at2"/>
<gene>
    <name evidence="6" type="ORF">FBQ74_16045</name>
</gene>
<evidence type="ECO:0000313" key="7">
    <source>
        <dbReference type="Proteomes" id="UP000304912"/>
    </source>
</evidence>
<dbReference type="EMBL" id="CP039852">
    <property type="protein sequence ID" value="QCZ94888.1"/>
    <property type="molecule type" value="Genomic_DNA"/>
</dbReference>
<reference evidence="6 7" key="1">
    <citation type="submission" date="2019-04" db="EMBL/GenBank/DDBJ databases">
        <title>Salinimonas iocasae sp. nov., a halophilic bacterium isolated from the outer tube casing of tubeworms in Okinawa Trough.</title>
        <authorList>
            <person name="Zhang H."/>
            <person name="Wang H."/>
            <person name="Li C."/>
        </authorList>
    </citation>
    <scope>NUCLEOTIDE SEQUENCE [LARGE SCALE GENOMIC DNA]</scope>
    <source>
        <strain evidence="6 7">KX18D6</strain>
    </source>
</reference>
<feature type="transmembrane region" description="Helical" evidence="4">
    <location>
        <begin position="36"/>
        <end position="57"/>
    </location>
</feature>
<organism evidence="6 7">
    <name type="scientific">Salinimonas iocasae</name>
    <dbReference type="NCBI Taxonomy" id="2572577"/>
    <lineage>
        <taxon>Bacteria</taxon>
        <taxon>Pseudomonadati</taxon>
        <taxon>Pseudomonadota</taxon>
        <taxon>Gammaproteobacteria</taxon>
        <taxon>Alteromonadales</taxon>
        <taxon>Alteromonadaceae</taxon>
        <taxon>Alteromonas/Salinimonas group</taxon>
        <taxon>Salinimonas</taxon>
    </lineage>
</organism>
<keyword evidence="1 4" id="KW-0812">Transmembrane</keyword>
<dbReference type="InterPro" id="IPR036259">
    <property type="entry name" value="MFS_trans_sf"/>
</dbReference>
<dbReference type="InterPro" id="IPR011701">
    <property type="entry name" value="MFS"/>
</dbReference>
<keyword evidence="7" id="KW-1185">Reference proteome</keyword>
<evidence type="ECO:0000256" key="1">
    <source>
        <dbReference type="ARBA" id="ARBA00022692"/>
    </source>
</evidence>
<dbReference type="Gene3D" id="1.20.1250.20">
    <property type="entry name" value="MFS general substrate transporter like domains"/>
    <property type="match status" value="1"/>
</dbReference>
<sequence length="392" mass="41786">MTYLILFFALLATAVGQSVFLTVLPSLGREAGLTEWQVAVMMSSSAFVFAIGANCWSRVTVRYGYKRLLMVGLSGYTLGTFVFASLWWAGLTGFLGGTALFVILLLARSLQSSVMSATPPSAVGYVVAMSEQRHRASAISKVTSANNLGQVLGPPLAGVLVTFGLLTPLYSILALTIVALLLVWQKLPAFLPSAKPQTDASGPDVGPVSASVKLFIIGCACLFLCMAMMQQSLAFFLMDENGVNTVQAAQLTGSAMMVSAVFSLMIQFGVVQRHLMRPETLICVAAPLLALAYLIIAIHQQTVMLYVAMGILGLGMGAAYPSLAALATMRCLPERQSRVTGMITATPAMGYIIGPPLSAMAYHFDHRYPFMLAGVIMLVIATLLIFKIKSEG</sequence>
<dbReference type="Proteomes" id="UP000304912">
    <property type="component" value="Chromosome"/>
</dbReference>
<dbReference type="Pfam" id="PF07690">
    <property type="entry name" value="MFS_1"/>
    <property type="match status" value="1"/>
</dbReference>
<dbReference type="PANTHER" id="PTHR23546">
    <property type="entry name" value="TRANSPORT PROTEIN"/>
    <property type="match status" value="1"/>
</dbReference>
<protein>
    <submittedName>
        <fullName evidence="6">MFS transporter</fullName>
    </submittedName>
</protein>